<dbReference type="Proteomes" id="UP000544110">
    <property type="component" value="Unassembled WGS sequence"/>
</dbReference>
<proteinExistence type="predicted"/>
<feature type="transmembrane region" description="Helical" evidence="1">
    <location>
        <begin position="27"/>
        <end position="44"/>
    </location>
</feature>
<gene>
    <name evidence="2" type="ORF">BJ989_002095</name>
</gene>
<dbReference type="GO" id="GO:0015128">
    <property type="term" value="F:gluconate transmembrane transporter activity"/>
    <property type="evidence" value="ECO:0007669"/>
    <property type="project" value="InterPro"/>
</dbReference>
<dbReference type="AlphaFoldDB" id="A0A7Y9RSG4"/>
<keyword evidence="1" id="KW-0812">Transmembrane</keyword>
<feature type="transmembrane region" description="Helical" evidence="1">
    <location>
        <begin position="341"/>
        <end position="359"/>
    </location>
</feature>
<dbReference type="GO" id="GO:0005886">
    <property type="term" value="C:plasma membrane"/>
    <property type="evidence" value="ECO:0007669"/>
    <property type="project" value="TreeGrafter"/>
</dbReference>
<keyword evidence="3" id="KW-1185">Reference proteome</keyword>
<feature type="transmembrane region" description="Helical" evidence="1">
    <location>
        <begin position="429"/>
        <end position="454"/>
    </location>
</feature>
<sequence>MDLVLVLVVVVALIVVATTALKTHPFLALLLAAFLAGFGFRLPLDELVPTVTGGFGGILGGIGIVIVLGTVIGVVLERSGAAVTMAETVVKVLGPRYPTLTVSIIGFIVSIPVFCDSGYVILNSLKESLARRTGTSLVAMSVALATGLYATHTLVPPTPGPIAAAGNLGLADQLGLVILVGLGVAVPAALAGLLWANRFRGVEPDGEEAGGLAEVTEDVEALRARYGRLPSPAAAFAPILVPIALICLGTVAALPSAPFGDGTLASVVSFTGQPLVALLVGLGCALALVRPREGRGRRHQFHDDVADGLTASAPILLITGAGGAFGAVIQASPVGDYLGENLSGLGIGVLMPFLVAAALKSAQGSSTVALVTTSALVAPLLGDIGMDSDLGRVLVVMAIGAGAMTVSHANDSFFWVVTQFSRMSVAQAYRAQTAATLVMGLTTAAVVWVLSLVAV</sequence>
<dbReference type="InterPro" id="IPR003474">
    <property type="entry name" value="Glcn_transporter"/>
</dbReference>
<evidence type="ECO:0000313" key="2">
    <source>
        <dbReference type="EMBL" id="NYG55791.1"/>
    </source>
</evidence>
<protein>
    <submittedName>
        <fullName evidence="2">GntP family gluconate:H+ symporter</fullName>
    </submittedName>
</protein>
<feature type="transmembrane region" description="Helical" evidence="1">
    <location>
        <begin position="366"/>
        <end position="382"/>
    </location>
</feature>
<dbReference type="PANTHER" id="PTHR30354:SF11">
    <property type="entry name" value="PERMEASE"/>
    <property type="match status" value="1"/>
</dbReference>
<dbReference type="EMBL" id="JACCAC010000001">
    <property type="protein sequence ID" value="NYG55791.1"/>
    <property type="molecule type" value="Genomic_DNA"/>
</dbReference>
<organism evidence="2 3">
    <name type="scientific">Nocardioides perillae</name>
    <dbReference type="NCBI Taxonomy" id="1119534"/>
    <lineage>
        <taxon>Bacteria</taxon>
        <taxon>Bacillati</taxon>
        <taxon>Actinomycetota</taxon>
        <taxon>Actinomycetes</taxon>
        <taxon>Propionibacteriales</taxon>
        <taxon>Nocardioidaceae</taxon>
        <taxon>Nocardioides</taxon>
    </lineage>
</organism>
<feature type="transmembrane region" description="Helical" evidence="1">
    <location>
        <begin position="96"/>
        <end position="122"/>
    </location>
</feature>
<feature type="transmembrane region" description="Helical" evidence="1">
    <location>
        <begin position="267"/>
        <end position="289"/>
    </location>
</feature>
<dbReference type="Pfam" id="PF02447">
    <property type="entry name" value="GntP_permease"/>
    <property type="match status" value="1"/>
</dbReference>
<accession>A0A7Y9RSG4</accession>
<evidence type="ECO:0000313" key="3">
    <source>
        <dbReference type="Proteomes" id="UP000544110"/>
    </source>
</evidence>
<feature type="transmembrane region" description="Helical" evidence="1">
    <location>
        <begin position="174"/>
        <end position="196"/>
    </location>
</feature>
<evidence type="ECO:0000256" key="1">
    <source>
        <dbReference type="SAM" id="Phobius"/>
    </source>
</evidence>
<feature type="transmembrane region" description="Helical" evidence="1">
    <location>
        <begin position="309"/>
        <end position="329"/>
    </location>
</feature>
<keyword evidence="1" id="KW-1133">Transmembrane helix</keyword>
<reference evidence="2 3" key="1">
    <citation type="submission" date="2020-07" db="EMBL/GenBank/DDBJ databases">
        <title>Sequencing the genomes of 1000 actinobacteria strains.</title>
        <authorList>
            <person name="Klenk H.-P."/>
        </authorList>
    </citation>
    <scope>NUCLEOTIDE SEQUENCE [LARGE SCALE GENOMIC DNA]</scope>
    <source>
        <strain evidence="2 3">DSM 24552</strain>
    </source>
</reference>
<keyword evidence="1" id="KW-0472">Membrane</keyword>
<feature type="transmembrane region" description="Helical" evidence="1">
    <location>
        <begin position="394"/>
        <end position="417"/>
    </location>
</feature>
<comment type="caution">
    <text evidence="2">The sequence shown here is derived from an EMBL/GenBank/DDBJ whole genome shotgun (WGS) entry which is preliminary data.</text>
</comment>
<dbReference type="RefSeq" id="WP_179518178.1">
    <property type="nucleotide sequence ID" value="NZ_JACCAC010000001.1"/>
</dbReference>
<feature type="transmembrane region" description="Helical" evidence="1">
    <location>
        <begin position="233"/>
        <end position="255"/>
    </location>
</feature>
<feature type="transmembrane region" description="Helical" evidence="1">
    <location>
        <begin position="56"/>
        <end position="76"/>
    </location>
</feature>
<name>A0A7Y9RSG4_9ACTN</name>
<feature type="transmembrane region" description="Helical" evidence="1">
    <location>
        <begin position="134"/>
        <end position="154"/>
    </location>
</feature>
<dbReference type="PANTHER" id="PTHR30354">
    <property type="entry name" value="GNT FAMILY GLUCONATE TRANSPORTER"/>
    <property type="match status" value="1"/>
</dbReference>